<keyword evidence="1" id="KW-1133">Transmembrane helix</keyword>
<proteinExistence type="predicted"/>
<keyword evidence="1" id="KW-0812">Transmembrane</keyword>
<dbReference type="Pfam" id="PF00963">
    <property type="entry name" value="Cohesin"/>
    <property type="match status" value="1"/>
</dbReference>
<dbReference type="AlphaFoldDB" id="A0A382JBR3"/>
<dbReference type="InterPro" id="IPR002102">
    <property type="entry name" value="Cohesin_dom"/>
</dbReference>
<dbReference type="GO" id="GO:0030246">
    <property type="term" value="F:carbohydrate binding"/>
    <property type="evidence" value="ECO:0007669"/>
    <property type="project" value="InterPro"/>
</dbReference>
<evidence type="ECO:0000256" key="1">
    <source>
        <dbReference type="SAM" id="Phobius"/>
    </source>
</evidence>
<evidence type="ECO:0000313" key="3">
    <source>
        <dbReference type="EMBL" id="SVC08191.1"/>
    </source>
</evidence>
<evidence type="ECO:0000259" key="2">
    <source>
        <dbReference type="Pfam" id="PF00963"/>
    </source>
</evidence>
<dbReference type="InterPro" id="IPR008965">
    <property type="entry name" value="CBM2/CBM3_carb-bd_dom_sf"/>
</dbReference>
<dbReference type="Gene3D" id="2.60.40.680">
    <property type="match status" value="1"/>
</dbReference>
<feature type="domain" description="Cohesin" evidence="2">
    <location>
        <begin position="42"/>
        <end position="146"/>
    </location>
</feature>
<organism evidence="3">
    <name type="scientific">marine metagenome</name>
    <dbReference type="NCBI Taxonomy" id="408172"/>
    <lineage>
        <taxon>unclassified sequences</taxon>
        <taxon>metagenomes</taxon>
        <taxon>ecological metagenomes</taxon>
    </lineage>
</organism>
<dbReference type="SUPFAM" id="SSF49384">
    <property type="entry name" value="Carbohydrate-binding domain"/>
    <property type="match status" value="1"/>
</dbReference>
<name>A0A382JBR3_9ZZZZ</name>
<sequence>MHPKNDNVVDIYNIKTYCTHMFHKNLLFYITFFIGILHAQLTVTLGTVEYPGYASDIEVPVIVNNPNNTISGMQFDMVIDPNIISPISINAGDYPAGYTADINQLSSGAYRILLFNASNATSIPINSDTVMTIHFNGSAITSAVIDLEMFELVVTDSSGSNLGATSGNGMVSIGYVVGLSMSSDSGDVSEMDTLQVSMDNNGTVGGVQFDLLNEPDYISVDSIWTTDRTTDFTISTTDVGSGTRILLYS</sequence>
<dbReference type="GO" id="GO:0000272">
    <property type="term" value="P:polysaccharide catabolic process"/>
    <property type="evidence" value="ECO:0007669"/>
    <property type="project" value="InterPro"/>
</dbReference>
<keyword evidence="1" id="KW-0472">Membrane</keyword>
<dbReference type="EMBL" id="UINC01072503">
    <property type="protein sequence ID" value="SVC08191.1"/>
    <property type="molecule type" value="Genomic_DNA"/>
</dbReference>
<feature type="non-terminal residue" evidence="3">
    <location>
        <position position="249"/>
    </location>
</feature>
<dbReference type="CDD" id="cd08547">
    <property type="entry name" value="Type_II_cohesin"/>
    <property type="match status" value="1"/>
</dbReference>
<accession>A0A382JBR3</accession>
<gene>
    <name evidence="3" type="ORF">METZ01_LOCUS261045</name>
</gene>
<reference evidence="3" key="1">
    <citation type="submission" date="2018-05" db="EMBL/GenBank/DDBJ databases">
        <authorList>
            <person name="Lanie J.A."/>
            <person name="Ng W.-L."/>
            <person name="Kazmierczak K.M."/>
            <person name="Andrzejewski T.M."/>
            <person name="Davidsen T.M."/>
            <person name="Wayne K.J."/>
            <person name="Tettelin H."/>
            <person name="Glass J.I."/>
            <person name="Rusch D."/>
            <person name="Podicherti R."/>
            <person name="Tsui H.-C.T."/>
            <person name="Winkler M.E."/>
        </authorList>
    </citation>
    <scope>NUCLEOTIDE SEQUENCE</scope>
</reference>
<feature type="transmembrane region" description="Helical" evidence="1">
    <location>
        <begin position="26"/>
        <end position="48"/>
    </location>
</feature>
<protein>
    <recommendedName>
        <fullName evidence="2">Cohesin domain-containing protein</fullName>
    </recommendedName>
</protein>